<proteinExistence type="inferred from homology"/>
<protein>
    <recommendedName>
        <fullName evidence="5">Keratin</fullName>
    </recommendedName>
</protein>
<keyword evidence="3 5" id="KW-0416">Keratin</keyword>
<evidence type="ECO:0000256" key="1">
    <source>
        <dbReference type="ARBA" id="ARBA00008702"/>
    </source>
</evidence>
<dbReference type="PANTHER" id="PTHR31203:SF1">
    <property type="entry name" value="BETA-KERATIN-RELATED PROTEIN-RELATED"/>
    <property type="match status" value="1"/>
</dbReference>
<dbReference type="GO" id="GO:0005882">
    <property type="term" value="C:intermediate filament"/>
    <property type="evidence" value="ECO:0007669"/>
    <property type="project" value="UniProtKB-KW"/>
</dbReference>
<dbReference type="EMBL" id="WEIS01311823">
    <property type="protein sequence ID" value="NWI71598.1"/>
    <property type="molecule type" value="Genomic_DNA"/>
</dbReference>
<evidence type="ECO:0000313" key="8">
    <source>
        <dbReference type="EMBL" id="NWI71598.1"/>
    </source>
</evidence>
<dbReference type="PANTHER" id="PTHR31203">
    <property type="entry name" value="BETA-KERATIN-RELATED PROTEIN-RELATED"/>
    <property type="match status" value="1"/>
</dbReference>
<dbReference type="Proteomes" id="UP000660247">
    <property type="component" value="Unassembled WGS sequence"/>
</dbReference>
<evidence type="ECO:0000256" key="2">
    <source>
        <dbReference type="ARBA" id="ARBA00011806"/>
    </source>
</evidence>
<sequence length="100" mass="9923">RCMPLCEVTCPEPYSCSSSLGPCVATCGDSTAVVYPPPVVLTFPGVTMETCPQQSIVGTSLPQSSSISGGSYRMGGSRGMSGMGGYSGSGGSYSSGGSFG</sequence>
<comment type="caution">
    <text evidence="8">The sequence shown here is derived from an EMBL/GenBank/DDBJ whole genome shotgun (WGS) entry which is preliminary data.</text>
</comment>
<evidence type="ECO:0000256" key="6">
    <source>
        <dbReference type="SAM" id="MobiDB-lite"/>
    </source>
</evidence>
<feature type="non-terminal residue" evidence="8">
    <location>
        <position position="1"/>
    </location>
</feature>
<name>A0A851DU07_TODME</name>
<organism evidence="8 9">
    <name type="scientific">Todus mexicanus</name>
    <name type="common">Puerto Rican tody</name>
    <dbReference type="NCBI Taxonomy" id="135184"/>
    <lineage>
        <taxon>Eukaryota</taxon>
        <taxon>Metazoa</taxon>
        <taxon>Chordata</taxon>
        <taxon>Craniata</taxon>
        <taxon>Vertebrata</taxon>
        <taxon>Euteleostomi</taxon>
        <taxon>Archelosauria</taxon>
        <taxon>Archosauria</taxon>
        <taxon>Dinosauria</taxon>
        <taxon>Saurischia</taxon>
        <taxon>Theropoda</taxon>
        <taxon>Coelurosauria</taxon>
        <taxon>Aves</taxon>
        <taxon>Neognathae</taxon>
        <taxon>Neoaves</taxon>
        <taxon>Telluraves</taxon>
        <taxon>Coraciimorphae</taxon>
        <taxon>Coraciiformes</taxon>
        <taxon>Todidae</taxon>
        <taxon>Todus</taxon>
    </lineage>
</organism>
<dbReference type="EMBL" id="WEIS01002137">
    <property type="protein sequence ID" value="NWI62170.1"/>
    <property type="molecule type" value="Genomic_DNA"/>
</dbReference>
<reference evidence="8" key="1">
    <citation type="submission" date="2019-10" db="EMBL/GenBank/DDBJ databases">
        <title>Bird 10,000 Genomes (B10K) Project - Family phase.</title>
        <authorList>
            <person name="Zhang G."/>
        </authorList>
    </citation>
    <scope>NUCLEOTIDE SEQUENCE</scope>
    <source>
        <strain evidence="8">B10K-DU-002-69</strain>
        <tissue evidence="8">Muscle</tissue>
    </source>
</reference>
<evidence type="ECO:0000313" key="7">
    <source>
        <dbReference type="EMBL" id="NWI62170.1"/>
    </source>
</evidence>
<comment type="subunit">
    <text evidence="2 5">The avian keratins (F-ker, S-ker, C-ker and B-ker) are a complex mixture of very similar polypeptides.</text>
</comment>
<evidence type="ECO:0000256" key="4">
    <source>
        <dbReference type="ARBA" id="ARBA00022990"/>
    </source>
</evidence>
<dbReference type="Pfam" id="PF02422">
    <property type="entry name" value="Keratin"/>
    <property type="match status" value="1"/>
</dbReference>
<keyword evidence="4" id="KW-0007">Acetylation</keyword>
<gene>
    <name evidence="8" type="primary">Bkj_9</name>
    <name evidence="7" type="synonym">Bkj_1</name>
    <name evidence="8" type="ORF">TODMEX_R03971</name>
    <name evidence="7" type="ORF">TODMEX_R07978</name>
</gene>
<feature type="non-terminal residue" evidence="8">
    <location>
        <position position="100"/>
    </location>
</feature>
<accession>A0A851DU07</accession>
<dbReference type="OrthoDB" id="9385388at2759"/>
<evidence type="ECO:0000256" key="3">
    <source>
        <dbReference type="ARBA" id="ARBA00022744"/>
    </source>
</evidence>
<dbReference type="AlphaFoldDB" id="A0A851DU07"/>
<evidence type="ECO:0000256" key="5">
    <source>
        <dbReference type="RuleBase" id="RU364002"/>
    </source>
</evidence>
<feature type="region of interest" description="Disordered" evidence="6">
    <location>
        <begin position="57"/>
        <end position="76"/>
    </location>
</feature>
<keyword evidence="9" id="KW-1185">Reference proteome</keyword>
<dbReference type="InterPro" id="IPR003461">
    <property type="entry name" value="Keratin"/>
</dbReference>
<dbReference type="GO" id="GO:0005200">
    <property type="term" value="F:structural constituent of cytoskeleton"/>
    <property type="evidence" value="ECO:0007669"/>
    <property type="project" value="InterPro"/>
</dbReference>
<evidence type="ECO:0000313" key="9">
    <source>
        <dbReference type="Proteomes" id="UP000660247"/>
    </source>
</evidence>
<comment type="similarity">
    <text evidence="1 5">Belongs to the avian keratin family.</text>
</comment>